<keyword evidence="3" id="KW-1185">Reference proteome</keyword>
<keyword evidence="1" id="KW-0812">Transmembrane</keyword>
<evidence type="ECO:0000313" key="3">
    <source>
        <dbReference type="Proteomes" id="UP001222275"/>
    </source>
</evidence>
<accession>A0ABY8C913</accession>
<protein>
    <submittedName>
        <fullName evidence="2">Uncharacterized protein</fullName>
    </submittedName>
</protein>
<organism evidence="2 3">
    <name type="scientific">Thiomicrorhabdus lithotrophica</name>
    <dbReference type="NCBI Taxonomy" id="2949997"/>
    <lineage>
        <taxon>Bacteria</taxon>
        <taxon>Pseudomonadati</taxon>
        <taxon>Pseudomonadota</taxon>
        <taxon>Gammaproteobacteria</taxon>
        <taxon>Thiotrichales</taxon>
        <taxon>Piscirickettsiaceae</taxon>
        <taxon>Thiomicrorhabdus</taxon>
    </lineage>
</organism>
<gene>
    <name evidence="2" type="ORF">NR989_10695</name>
</gene>
<evidence type="ECO:0000256" key="1">
    <source>
        <dbReference type="SAM" id="Phobius"/>
    </source>
</evidence>
<reference evidence="2 3" key="1">
    <citation type="submission" date="2022-06" db="EMBL/GenBank/DDBJ databases">
        <title>Thiomicrohabdus sp. nov, an obligately chemolithoautotrophic, sulfur-oxidizing bacterium isolated from beach of Guanyin Mountain. Amoy.</title>
        <authorList>
            <person name="Zhu H."/>
        </authorList>
    </citation>
    <scope>NUCLEOTIDE SEQUENCE [LARGE SCALE GENOMIC DNA]</scope>
    <source>
        <strain evidence="2 3">XGS-01</strain>
    </source>
</reference>
<proteinExistence type="predicted"/>
<sequence>MGWSAWALDNLWLVAGGSLVLSLLMHFVVVWLFKNSGKESKQSDKSSD</sequence>
<name>A0ABY8C913_9GAMM</name>
<dbReference type="RefSeq" id="WP_275594726.1">
    <property type="nucleotide sequence ID" value="NZ_CP102381.1"/>
</dbReference>
<dbReference type="EMBL" id="CP102381">
    <property type="protein sequence ID" value="WEJ62468.1"/>
    <property type="molecule type" value="Genomic_DNA"/>
</dbReference>
<feature type="transmembrane region" description="Helical" evidence="1">
    <location>
        <begin position="12"/>
        <end position="33"/>
    </location>
</feature>
<dbReference type="Proteomes" id="UP001222275">
    <property type="component" value="Chromosome"/>
</dbReference>
<keyword evidence="1" id="KW-0472">Membrane</keyword>
<evidence type="ECO:0000313" key="2">
    <source>
        <dbReference type="EMBL" id="WEJ62468.1"/>
    </source>
</evidence>
<keyword evidence="1" id="KW-1133">Transmembrane helix</keyword>